<keyword evidence="1" id="KW-0472">Membrane</keyword>
<feature type="transmembrane region" description="Helical" evidence="1">
    <location>
        <begin position="20"/>
        <end position="41"/>
    </location>
</feature>
<accession>A0ABV3U217</accession>
<dbReference type="Proteomes" id="UP001557485">
    <property type="component" value="Unassembled WGS sequence"/>
</dbReference>
<evidence type="ECO:0000313" key="3">
    <source>
        <dbReference type="Proteomes" id="UP001557485"/>
    </source>
</evidence>
<reference evidence="2 3" key="1">
    <citation type="journal article" date="2011" name="Int. J. Syst. Evol. Microbiol.">
        <title>Zhongshania antarctica gen. nov., sp. nov. and Zhongshania guokunii sp. nov., gammaproteobacteria respectively isolated from coastal attached (fast) ice and surface seawater of the Antarctic.</title>
        <authorList>
            <person name="Li H.J."/>
            <person name="Zhang X.Y."/>
            <person name="Chen C.X."/>
            <person name="Zhang Y.J."/>
            <person name="Gao Z.M."/>
            <person name="Yu Y."/>
            <person name="Chen X.L."/>
            <person name="Chen B."/>
            <person name="Zhang Y.Z."/>
        </authorList>
    </citation>
    <scope>NUCLEOTIDE SEQUENCE [LARGE SCALE GENOMIC DNA]</scope>
    <source>
        <strain evidence="2 3">ZS6-22T</strain>
    </source>
</reference>
<keyword evidence="1" id="KW-1133">Transmembrane helix</keyword>
<dbReference type="RefSeq" id="WP_368380169.1">
    <property type="nucleotide sequence ID" value="NZ_JBFRYA010000002.1"/>
</dbReference>
<evidence type="ECO:0000256" key="1">
    <source>
        <dbReference type="SAM" id="Phobius"/>
    </source>
</evidence>
<evidence type="ECO:0000313" key="2">
    <source>
        <dbReference type="EMBL" id="MEX1667863.1"/>
    </source>
</evidence>
<protein>
    <submittedName>
        <fullName evidence="2">Uncharacterized protein</fullName>
    </submittedName>
</protein>
<comment type="caution">
    <text evidence="2">The sequence shown here is derived from an EMBL/GenBank/DDBJ whole genome shotgun (WGS) entry which is preliminary data.</text>
</comment>
<name>A0ABV3U217_9GAMM</name>
<organism evidence="2 3">
    <name type="scientific">Zhongshania guokunii</name>
    <dbReference type="NCBI Taxonomy" id="641783"/>
    <lineage>
        <taxon>Bacteria</taxon>
        <taxon>Pseudomonadati</taxon>
        <taxon>Pseudomonadota</taxon>
        <taxon>Gammaproteobacteria</taxon>
        <taxon>Cellvibrionales</taxon>
        <taxon>Spongiibacteraceae</taxon>
        <taxon>Zhongshania</taxon>
    </lineage>
</organism>
<keyword evidence="3" id="KW-1185">Reference proteome</keyword>
<sequence length="42" mass="4569">MSRLRSDSERDAASNTAKPIYDGLTLAILSLPMFLFVLVGAQ</sequence>
<gene>
    <name evidence="2" type="ORF">AB4876_03015</name>
</gene>
<proteinExistence type="predicted"/>
<keyword evidence="1" id="KW-0812">Transmembrane</keyword>
<dbReference type="EMBL" id="JBFRYA010000002">
    <property type="protein sequence ID" value="MEX1667863.1"/>
    <property type="molecule type" value="Genomic_DNA"/>
</dbReference>